<evidence type="ECO:0000313" key="1">
    <source>
        <dbReference type="EMBL" id="KAK1336156.1"/>
    </source>
</evidence>
<dbReference type="Gene3D" id="3.30.710.10">
    <property type="entry name" value="Potassium Channel Kv1.1, Chain A"/>
    <property type="match status" value="1"/>
</dbReference>
<name>A0AA40HSE7_CNENI</name>
<gene>
    <name evidence="1" type="ORF">QTO34_003958</name>
</gene>
<dbReference type="InterPro" id="IPR011333">
    <property type="entry name" value="SKP1/BTB/POZ_sf"/>
</dbReference>
<protein>
    <submittedName>
        <fullName evidence="1">Uncharacterized protein</fullName>
    </submittedName>
</protein>
<reference evidence="1" key="1">
    <citation type="submission" date="2023-06" db="EMBL/GenBank/DDBJ databases">
        <title>Reference genome for the Northern bat (Eptesicus nilssonii), a most northern bat species.</title>
        <authorList>
            <person name="Laine V.N."/>
            <person name="Pulliainen A.T."/>
            <person name="Lilley T.M."/>
        </authorList>
    </citation>
    <scope>NUCLEOTIDE SEQUENCE</scope>
    <source>
        <strain evidence="1">BLF_Eptnil</strain>
        <tissue evidence="1">Kidney</tissue>
    </source>
</reference>
<dbReference type="SUPFAM" id="SSF54695">
    <property type="entry name" value="POZ domain"/>
    <property type="match status" value="1"/>
</dbReference>
<comment type="caution">
    <text evidence="1">The sequence shown here is derived from an EMBL/GenBank/DDBJ whole genome shotgun (WGS) entry which is preliminary data.</text>
</comment>
<organism evidence="1 2">
    <name type="scientific">Cnephaeus nilssonii</name>
    <name type="common">Northern bat</name>
    <name type="synonym">Eptesicus nilssonii</name>
    <dbReference type="NCBI Taxonomy" id="3371016"/>
    <lineage>
        <taxon>Eukaryota</taxon>
        <taxon>Metazoa</taxon>
        <taxon>Chordata</taxon>
        <taxon>Craniata</taxon>
        <taxon>Vertebrata</taxon>
        <taxon>Euteleostomi</taxon>
        <taxon>Mammalia</taxon>
        <taxon>Eutheria</taxon>
        <taxon>Laurasiatheria</taxon>
        <taxon>Chiroptera</taxon>
        <taxon>Yangochiroptera</taxon>
        <taxon>Vespertilionidae</taxon>
        <taxon>Cnephaeus</taxon>
    </lineage>
</organism>
<proteinExistence type="predicted"/>
<accession>A0AA40HSE7</accession>
<evidence type="ECO:0000313" key="2">
    <source>
        <dbReference type="Proteomes" id="UP001177744"/>
    </source>
</evidence>
<dbReference type="EMBL" id="JAULJE010000013">
    <property type="protein sequence ID" value="KAK1336156.1"/>
    <property type="molecule type" value="Genomic_DNA"/>
</dbReference>
<keyword evidence="2" id="KW-1185">Reference proteome</keyword>
<dbReference type="AlphaFoldDB" id="A0AA40HSE7"/>
<sequence length="74" mass="8299">MAKSSGHQPVVREVRKLYTTSLATLTSFPDSMLGAMFSRKMPNKRDSQGNSFVTPVSPTFLNSHNSRYPLAIFY</sequence>
<dbReference type="Proteomes" id="UP001177744">
    <property type="component" value="Unassembled WGS sequence"/>
</dbReference>